<dbReference type="PROSITE" id="PS51144">
    <property type="entry name" value="ALPHA_CA_2"/>
    <property type="match status" value="1"/>
</dbReference>
<evidence type="ECO:0000256" key="5">
    <source>
        <dbReference type="ARBA" id="ARBA00022833"/>
    </source>
</evidence>
<dbReference type="SMART" id="SM01057">
    <property type="entry name" value="Carb_anhydrase"/>
    <property type="match status" value="1"/>
</dbReference>
<dbReference type="PANTHER" id="PTHR18952:SF141">
    <property type="entry name" value="CARBONIC ANHYDRASE"/>
    <property type="match status" value="1"/>
</dbReference>
<feature type="compositionally biased region" description="Basic and acidic residues" evidence="9">
    <location>
        <begin position="1"/>
        <end position="16"/>
    </location>
</feature>
<evidence type="ECO:0000256" key="3">
    <source>
        <dbReference type="ARBA" id="ARBA00012925"/>
    </source>
</evidence>
<feature type="region of interest" description="Disordered" evidence="9">
    <location>
        <begin position="1"/>
        <end position="36"/>
    </location>
</feature>
<feature type="domain" description="Alpha-carbonic anhydrase" evidence="10">
    <location>
        <begin position="2"/>
        <end position="257"/>
    </location>
</feature>
<comment type="catalytic activity">
    <reaction evidence="7 8">
        <text>hydrogencarbonate + H(+) = CO2 + H2O</text>
        <dbReference type="Rhea" id="RHEA:10748"/>
        <dbReference type="ChEBI" id="CHEBI:15377"/>
        <dbReference type="ChEBI" id="CHEBI:15378"/>
        <dbReference type="ChEBI" id="CHEBI:16526"/>
        <dbReference type="ChEBI" id="CHEBI:17544"/>
        <dbReference type="EC" id="4.2.1.1"/>
    </reaction>
</comment>
<name>A0ABN8LJM4_9CNID</name>
<comment type="similarity">
    <text evidence="2 8">Belongs to the alpha-carbonic anhydrase family.</text>
</comment>
<evidence type="ECO:0000313" key="11">
    <source>
        <dbReference type="EMBL" id="CAH3016421.1"/>
    </source>
</evidence>
<evidence type="ECO:0000256" key="6">
    <source>
        <dbReference type="ARBA" id="ARBA00023239"/>
    </source>
</evidence>
<evidence type="ECO:0000256" key="4">
    <source>
        <dbReference type="ARBA" id="ARBA00022723"/>
    </source>
</evidence>
<keyword evidence="12" id="KW-1185">Reference proteome</keyword>
<dbReference type="InterPro" id="IPR036398">
    <property type="entry name" value="CA_dom_sf"/>
</dbReference>
<dbReference type="Gene3D" id="3.10.200.10">
    <property type="entry name" value="Alpha carbonic anhydrase"/>
    <property type="match status" value="1"/>
</dbReference>
<evidence type="ECO:0000256" key="2">
    <source>
        <dbReference type="ARBA" id="ARBA00010718"/>
    </source>
</evidence>
<dbReference type="EC" id="4.2.1.1" evidence="3 8"/>
<evidence type="ECO:0000256" key="9">
    <source>
        <dbReference type="SAM" id="MobiDB-lite"/>
    </source>
</evidence>
<gene>
    <name evidence="11" type="ORF">PEVE_00029370</name>
</gene>
<reference evidence="11 12" key="1">
    <citation type="submission" date="2022-05" db="EMBL/GenBank/DDBJ databases">
        <authorList>
            <consortium name="Genoscope - CEA"/>
            <person name="William W."/>
        </authorList>
    </citation>
    <scope>NUCLEOTIDE SEQUENCE [LARGE SCALE GENOMIC DNA]</scope>
</reference>
<keyword evidence="4 8" id="KW-0479">Metal-binding</keyword>
<comment type="caution">
    <text evidence="11">The sequence shown here is derived from an EMBL/GenBank/DDBJ whole genome shotgun (WGS) entry which is preliminary data.</text>
</comment>
<evidence type="ECO:0000256" key="1">
    <source>
        <dbReference type="ARBA" id="ARBA00001947"/>
    </source>
</evidence>
<accession>A0ABN8LJM4</accession>
<dbReference type="InterPro" id="IPR023561">
    <property type="entry name" value="Carbonic_anhydrase_a-class"/>
</dbReference>
<dbReference type="SUPFAM" id="SSF51069">
    <property type="entry name" value="Carbonic anhydrase"/>
    <property type="match status" value="1"/>
</dbReference>
<dbReference type="InterPro" id="IPR001148">
    <property type="entry name" value="CA_dom"/>
</dbReference>
<dbReference type="EMBL" id="CALNXI010000041">
    <property type="protein sequence ID" value="CAH3016421.1"/>
    <property type="molecule type" value="Genomic_DNA"/>
</dbReference>
<protein>
    <recommendedName>
        <fullName evidence="3 8">Carbonic anhydrase</fullName>
        <ecNumber evidence="3 8">4.2.1.1</ecNumber>
    </recommendedName>
</protein>
<sequence>MTTWGYRKDNGPDTWHKSCPVATGERQSPIDLKDDTVKGGKFPPFSVSYPKLSSPKFCNNGHSVQYQADDSGNSTELSGGPLTEKYKFGQFHFHWGAKDDEGSEHRVNGKMYPAELHLVHFKAKYAGIGEAVQSGDADGLCVLGFFLKVGAENASLKPITDLLPKLKEPKSSEPVPASFDLKAILPSALTDYYTYEGSLTTPPLAQCVKWVVFKNPLEVSAAQMEAFRGVDDRFGNKMVGNYRPPCPLHSRTVSATFK</sequence>
<organism evidence="11 12">
    <name type="scientific">Porites evermanni</name>
    <dbReference type="NCBI Taxonomy" id="104178"/>
    <lineage>
        <taxon>Eukaryota</taxon>
        <taxon>Metazoa</taxon>
        <taxon>Cnidaria</taxon>
        <taxon>Anthozoa</taxon>
        <taxon>Hexacorallia</taxon>
        <taxon>Scleractinia</taxon>
        <taxon>Fungiina</taxon>
        <taxon>Poritidae</taxon>
        <taxon>Porites</taxon>
    </lineage>
</organism>
<evidence type="ECO:0000256" key="7">
    <source>
        <dbReference type="ARBA" id="ARBA00048348"/>
    </source>
</evidence>
<keyword evidence="6 8" id="KW-0456">Lyase</keyword>
<dbReference type="PROSITE" id="PS00162">
    <property type="entry name" value="ALPHA_CA_1"/>
    <property type="match status" value="1"/>
</dbReference>
<evidence type="ECO:0000313" key="12">
    <source>
        <dbReference type="Proteomes" id="UP001159427"/>
    </source>
</evidence>
<dbReference type="Pfam" id="PF00194">
    <property type="entry name" value="Carb_anhydrase"/>
    <property type="match status" value="1"/>
</dbReference>
<proteinExistence type="inferred from homology"/>
<dbReference type="Proteomes" id="UP001159427">
    <property type="component" value="Unassembled WGS sequence"/>
</dbReference>
<evidence type="ECO:0000259" key="10">
    <source>
        <dbReference type="PROSITE" id="PS51144"/>
    </source>
</evidence>
<dbReference type="PANTHER" id="PTHR18952">
    <property type="entry name" value="CARBONIC ANHYDRASE"/>
    <property type="match status" value="1"/>
</dbReference>
<comment type="function">
    <text evidence="8">Reversible hydration of carbon dioxide.</text>
</comment>
<evidence type="ECO:0000256" key="8">
    <source>
        <dbReference type="RuleBase" id="RU367011"/>
    </source>
</evidence>
<comment type="cofactor">
    <cofactor evidence="1 8">
        <name>Zn(2+)</name>
        <dbReference type="ChEBI" id="CHEBI:29105"/>
    </cofactor>
</comment>
<dbReference type="InterPro" id="IPR018338">
    <property type="entry name" value="Carbonic_anhydrase_a-class_CS"/>
</dbReference>
<keyword evidence="5 8" id="KW-0862">Zinc</keyword>